<feature type="signal peptide" evidence="1">
    <location>
        <begin position="1"/>
        <end position="22"/>
    </location>
</feature>
<evidence type="ECO:0000313" key="3">
    <source>
        <dbReference type="Proteomes" id="UP001295740"/>
    </source>
</evidence>
<evidence type="ECO:0000256" key="1">
    <source>
        <dbReference type="SAM" id="SignalP"/>
    </source>
</evidence>
<reference evidence="2" key="1">
    <citation type="submission" date="2023-10" db="EMBL/GenBank/DDBJ databases">
        <authorList>
            <person name="Hackl T."/>
        </authorList>
    </citation>
    <scope>NUCLEOTIDE SEQUENCE</scope>
</reference>
<dbReference type="EMBL" id="CAUWAG010000020">
    <property type="protein sequence ID" value="CAJ2514078.1"/>
    <property type="molecule type" value="Genomic_DNA"/>
</dbReference>
<proteinExistence type="predicted"/>
<dbReference type="Proteomes" id="UP001295740">
    <property type="component" value="Unassembled WGS sequence"/>
</dbReference>
<evidence type="ECO:0000313" key="2">
    <source>
        <dbReference type="EMBL" id="CAJ2514078.1"/>
    </source>
</evidence>
<keyword evidence="1" id="KW-0732">Signal</keyword>
<organism evidence="2 3">
    <name type="scientific">Anthostomella pinea</name>
    <dbReference type="NCBI Taxonomy" id="933095"/>
    <lineage>
        <taxon>Eukaryota</taxon>
        <taxon>Fungi</taxon>
        <taxon>Dikarya</taxon>
        <taxon>Ascomycota</taxon>
        <taxon>Pezizomycotina</taxon>
        <taxon>Sordariomycetes</taxon>
        <taxon>Xylariomycetidae</taxon>
        <taxon>Xylariales</taxon>
        <taxon>Xylariaceae</taxon>
        <taxon>Anthostomella</taxon>
    </lineage>
</organism>
<accession>A0AAI8VZT0</accession>
<protein>
    <submittedName>
        <fullName evidence="2">Uu.00g021970.m01.CDS01</fullName>
    </submittedName>
</protein>
<gene>
    <name evidence="2" type="ORF">KHLLAP_LOCUS14546</name>
</gene>
<dbReference type="AlphaFoldDB" id="A0AAI8VZT0"/>
<keyword evidence="3" id="KW-1185">Reference proteome</keyword>
<comment type="caution">
    <text evidence="2">The sequence shown here is derived from an EMBL/GenBank/DDBJ whole genome shotgun (WGS) entry which is preliminary data.</text>
</comment>
<feature type="chain" id="PRO_5042590584" evidence="1">
    <location>
        <begin position="23"/>
        <end position="552"/>
    </location>
</feature>
<sequence length="552" mass="63002">MKSRSAQWVAVLFSYLEAGCVGLSPPRRDIPQDELQNKVCKTQHPDITPIDKPTFSWGKTSDKHPRYYLEKTEKPYGKKVAKWQKEFFEPDADYSDSDLEWLSGSDMEIEPKEKDAPTIITLFYPQPGEANVRKPSWLYLKFFQDMANSKEQIIVYCPSDIGKAIRETIRDDKHLVIVDKYPTVWDIPTNDYQRGNFQHVQPKLFEQLDISQDKFAKGFNDPHLSAAYNAKAFVTYDAVMRNPFGTDKWIFIDFGLVRNAPMNKDGKPDWSEFMNPFLDKNKFARSIEMSRNSGVVIGSQKDKKLRPITDECWTNNKLIMGCTSFFGSAWAGNALGMLEFAVKYMKTVDDMDANGGLYTGREEAVLPFVLFRYPNTLFSMPYHDASPGVKFPLWPRDPNEKPTVFRQGLPMRTAYSGFGGDDKVPPINDPLATNFCPVSYKPRRGNMLGDKDQMKDDPNKAWDEDPWNVGNIVGPQLFLSTQPPKYTLGIGRDDARPTLMAASGILYGIVRIVESKQRDRKYGPPRHVLKAGVASENADTTDRENEELRYTF</sequence>
<name>A0AAI8VZT0_9PEZI</name>